<name>A0AAW7ZA59_9FIRM</name>
<proteinExistence type="predicted"/>
<evidence type="ECO:0000313" key="1">
    <source>
        <dbReference type="EMBL" id="MDO7786593.1"/>
    </source>
</evidence>
<sequence>MNKGVKTAVLAFIILAFLALGTKPLWLGNGLETAEEVSKMESIQGEPVIKELPEGNKAGIKSLAQLLDDSFATGKPVMVVYTYNADC</sequence>
<dbReference type="RefSeq" id="WP_304541657.1">
    <property type="nucleotide sequence ID" value="NZ_JARPTC010000006.1"/>
</dbReference>
<dbReference type="AlphaFoldDB" id="A0AAW7ZA59"/>
<comment type="caution">
    <text evidence="1">The sequence shown here is derived from an EMBL/GenBank/DDBJ whole genome shotgun (WGS) entry which is preliminary data.</text>
</comment>
<organism evidence="1 2">
    <name type="scientific">Desulforamulus aquiferis</name>
    <dbReference type="NCBI Taxonomy" id="1397668"/>
    <lineage>
        <taxon>Bacteria</taxon>
        <taxon>Bacillati</taxon>
        <taxon>Bacillota</taxon>
        <taxon>Clostridia</taxon>
        <taxon>Eubacteriales</taxon>
        <taxon>Peptococcaceae</taxon>
        <taxon>Desulforamulus</taxon>
    </lineage>
</organism>
<accession>A0AAW7ZA59</accession>
<reference evidence="1" key="1">
    <citation type="journal article" date="2023" name="J. Hazard. Mater.">
        <title>Anaerobic biodegradation of pyrene and benzo[a]pyrene by a new sulfate-reducing Desulforamulus aquiferis strain DSA.</title>
        <authorList>
            <person name="Zhang Z."/>
            <person name="Sun J."/>
            <person name="Gong X."/>
            <person name="Wang C."/>
            <person name="Wang H."/>
        </authorList>
    </citation>
    <scope>NUCLEOTIDE SEQUENCE</scope>
    <source>
        <strain evidence="1">DSA</strain>
    </source>
</reference>
<keyword evidence="2" id="KW-1185">Reference proteome</keyword>
<protein>
    <submittedName>
        <fullName evidence="1">Uncharacterized protein</fullName>
    </submittedName>
</protein>
<dbReference type="Proteomes" id="UP001172911">
    <property type="component" value="Unassembled WGS sequence"/>
</dbReference>
<reference evidence="1" key="2">
    <citation type="submission" date="2023-03" db="EMBL/GenBank/DDBJ databases">
        <authorList>
            <person name="Zhang Z."/>
        </authorList>
    </citation>
    <scope>NUCLEOTIDE SEQUENCE</scope>
    <source>
        <strain evidence="1">DSA</strain>
    </source>
</reference>
<dbReference type="EMBL" id="JARPTC010000006">
    <property type="protein sequence ID" value="MDO7786593.1"/>
    <property type="molecule type" value="Genomic_DNA"/>
</dbReference>
<gene>
    <name evidence="1" type="ORF">P6N53_05070</name>
</gene>
<evidence type="ECO:0000313" key="2">
    <source>
        <dbReference type="Proteomes" id="UP001172911"/>
    </source>
</evidence>